<evidence type="ECO:0000313" key="3">
    <source>
        <dbReference type="Proteomes" id="UP001432027"/>
    </source>
</evidence>
<sequence length="195" mass="21277">FQSARATKPPRFASHGRCRVKVCYVAISPSDSDGHRRLLLRRQHHRQPSRRAGDLLRTLHASDDRGRRSGDCGAIEYQKRDAPQGRHRRVSESARPQAATVQATRRNGAGYRPSDGTSADRSRALRACLPARRQLASLHGFEEFRSRPARSGANTSDVANMASVPGWMGVQPLVVRARGGEGATVIPTIAPGPSN</sequence>
<evidence type="ECO:0000256" key="1">
    <source>
        <dbReference type="SAM" id="MobiDB-lite"/>
    </source>
</evidence>
<feature type="region of interest" description="Disordered" evidence="1">
    <location>
        <begin position="41"/>
        <end position="121"/>
    </location>
</feature>
<evidence type="ECO:0000313" key="2">
    <source>
        <dbReference type="EMBL" id="GMS87929.1"/>
    </source>
</evidence>
<protein>
    <submittedName>
        <fullName evidence="2">Uncharacterized protein</fullName>
    </submittedName>
</protein>
<dbReference type="EMBL" id="BTSX01000003">
    <property type="protein sequence ID" value="GMS87929.1"/>
    <property type="molecule type" value="Genomic_DNA"/>
</dbReference>
<feature type="compositionally biased region" description="Basic and acidic residues" evidence="1">
    <location>
        <begin position="60"/>
        <end position="70"/>
    </location>
</feature>
<organism evidence="2 3">
    <name type="scientific">Pristionchus entomophagus</name>
    <dbReference type="NCBI Taxonomy" id="358040"/>
    <lineage>
        <taxon>Eukaryota</taxon>
        <taxon>Metazoa</taxon>
        <taxon>Ecdysozoa</taxon>
        <taxon>Nematoda</taxon>
        <taxon>Chromadorea</taxon>
        <taxon>Rhabditida</taxon>
        <taxon>Rhabditina</taxon>
        <taxon>Diplogasteromorpha</taxon>
        <taxon>Diplogasteroidea</taxon>
        <taxon>Neodiplogasteridae</taxon>
        <taxon>Pristionchus</taxon>
    </lineage>
</organism>
<accession>A0AAV5T2X4</accession>
<keyword evidence="3" id="KW-1185">Reference proteome</keyword>
<dbReference type="AlphaFoldDB" id="A0AAV5T2X4"/>
<comment type="caution">
    <text evidence="2">The sequence shown here is derived from an EMBL/GenBank/DDBJ whole genome shotgun (WGS) entry which is preliminary data.</text>
</comment>
<gene>
    <name evidence="2" type="ORF">PENTCL1PPCAC_10104</name>
</gene>
<feature type="non-terminal residue" evidence="2">
    <location>
        <position position="1"/>
    </location>
</feature>
<reference evidence="2" key="1">
    <citation type="submission" date="2023-10" db="EMBL/GenBank/DDBJ databases">
        <title>Genome assembly of Pristionchus species.</title>
        <authorList>
            <person name="Yoshida K."/>
            <person name="Sommer R.J."/>
        </authorList>
    </citation>
    <scope>NUCLEOTIDE SEQUENCE</scope>
    <source>
        <strain evidence="2">RS0144</strain>
    </source>
</reference>
<dbReference type="Proteomes" id="UP001432027">
    <property type="component" value="Unassembled WGS sequence"/>
</dbReference>
<name>A0AAV5T2X4_9BILA</name>
<proteinExistence type="predicted"/>